<keyword evidence="2" id="KW-1185">Reference proteome</keyword>
<protein>
    <submittedName>
        <fullName evidence="1">DUF721 domain-containing protein</fullName>
    </submittedName>
</protein>
<reference evidence="1 2" key="1">
    <citation type="submission" date="2019-08" db="EMBL/GenBank/DDBJ databases">
        <title>Highly reduced genomes of protist endosymbionts show evolutionary convergence.</title>
        <authorList>
            <person name="George E."/>
            <person name="Husnik F."/>
            <person name="Tashyreva D."/>
            <person name="Prokopchuk G."/>
            <person name="Horak A."/>
            <person name="Kwong W.K."/>
            <person name="Lukes J."/>
            <person name="Keeling P.J."/>
        </authorList>
    </citation>
    <scope>NUCLEOTIDE SEQUENCE [LARGE SCALE GENOMIC DNA]</scope>
    <source>
        <strain evidence="1">1604LC</strain>
    </source>
</reference>
<proteinExistence type="predicted"/>
<dbReference type="AlphaFoldDB" id="A0A5C0UGF0"/>
<organism evidence="1 2">
    <name type="scientific">Candidatus Cytomitobacter primus</name>
    <dbReference type="NCBI Taxonomy" id="2066024"/>
    <lineage>
        <taxon>Bacteria</taxon>
        <taxon>Pseudomonadati</taxon>
        <taxon>Pseudomonadota</taxon>
        <taxon>Alphaproteobacteria</taxon>
        <taxon>Holosporales</taxon>
        <taxon>Holosporaceae</taxon>
        <taxon>Candidatus Cytomitobacter</taxon>
    </lineage>
</organism>
<name>A0A5C0UGF0_9PROT</name>
<sequence>MCVKKYYAKKIGDAIKKIISPLITDPIIANIVKGWSSFVPEWALCLTPSHYANQTKTLWLNANKDANLLYLQYQSAHLKDLVNVYLGYTAILNVKIKHVKER</sequence>
<dbReference type="Proteomes" id="UP000325004">
    <property type="component" value="Chromosome"/>
</dbReference>
<accession>A0A5C0UGF0</accession>
<evidence type="ECO:0000313" key="2">
    <source>
        <dbReference type="Proteomes" id="UP000325004"/>
    </source>
</evidence>
<dbReference type="KEGG" id="cpri:FZC34_02765"/>
<dbReference type="OrthoDB" id="9939050at2"/>
<evidence type="ECO:0000313" key="1">
    <source>
        <dbReference type="EMBL" id="QEK38810.1"/>
    </source>
</evidence>
<dbReference type="EMBL" id="CP043316">
    <property type="protein sequence ID" value="QEK38810.1"/>
    <property type="molecule type" value="Genomic_DNA"/>
</dbReference>
<gene>
    <name evidence="1" type="ORF">FZC34_02765</name>
</gene>